<dbReference type="EMBL" id="BAAAUG010000074">
    <property type="protein sequence ID" value="GAA3115154.1"/>
    <property type="molecule type" value="Genomic_DNA"/>
</dbReference>
<dbReference type="Gene3D" id="3.10.180.10">
    <property type="entry name" value="2,3-Dihydroxybiphenyl 1,2-Dioxygenase, domain 1"/>
    <property type="match status" value="1"/>
</dbReference>
<feature type="domain" description="VOC" evidence="1">
    <location>
        <begin position="6"/>
        <end position="129"/>
    </location>
</feature>
<organism evidence="2 3">
    <name type="scientific">Streptomyces rectiviolaceus</name>
    <dbReference type="NCBI Taxonomy" id="332591"/>
    <lineage>
        <taxon>Bacteria</taxon>
        <taxon>Bacillati</taxon>
        <taxon>Actinomycetota</taxon>
        <taxon>Actinomycetes</taxon>
        <taxon>Kitasatosporales</taxon>
        <taxon>Streptomycetaceae</taxon>
        <taxon>Streptomyces</taxon>
    </lineage>
</organism>
<dbReference type="InterPro" id="IPR029068">
    <property type="entry name" value="Glyas_Bleomycin-R_OHBP_Dase"/>
</dbReference>
<proteinExistence type="predicted"/>
<dbReference type="InterPro" id="IPR041581">
    <property type="entry name" value="Glyoxalase_6"/>
</dbReference>
<dbReference type="PANTHER" id="PTHR35908:SF1">
    <property type="entry name" value="CONSERVED PROTEIN"/>
    <property type="match status" value="1"/>
</dbReference>
<evidence type="ECO:0000259" key="1">
    <source>
        <dbReference type="PROSITE" id="PS51819"/>
    </source>
</evidence>
<gene>
    <name evidence="2" type="ORF">GCM10010449_41600</name>
</gene>
<comment type="caution">
    <text evidence="2">The sequence shown here is derived from an EMBL/GenBank/DDBJ whole genome shotgun (WGS) entry which is preliminary data.</text>
</comment>
<sequence length="132" mass="14488">MTPVARMRNVVLDCPDPRQLADFYAHLLGGTVEGDADNDWVTLHTPGGLRLCFQEAPGHRPPDWPHADAGSQQIHIDLDVGPAVQDIERAQERVLALGAKPLDLDDDNGERDFRVYADPAGHPFCLCRIAAD</sequence>
<dbReference type="SUPFAM" id="SSF54593">
    <property type="entry name" value="Glyoxalase/Bleomycin resistance protein/Dihydroxybiphenyl dioxygenase"/>
    <property type="match status" value="1"/>
</dbReference>
<dbReference type="Pfam" id="PF18029">
    <property type="entry name" value="Glyoxalase_6"/>
    <property type="match status" value="1"/>
</dbReference>
<evidence type="ECO:0000313" key="3">
    <source>
        <dbReference type="Proteomes" id="UP001501637"/>
    </source>
</evidence>
<dbReference type="PROSITE" id="PS51819">
    <property type="entry name" value="VOC"/>
    <property type="match status" value="1"/>
</dbReference>
<keyword evidence="3" id="KW-1185">Reference proteome</keyword>
<dbReference type="PANTHER" id="PTHR35908">
    <property type="entry name" value="HYPOTHETICAL FUSION PROTEIN"/>
    <property type="match status" value="1"/>
</dbReference>
<dbReference type="InterPro" id="IPR037523">
    <property type="entry name" value="VOC_core"/>
</dbReference>
<protein>
    <submittedName>
        <fullName evidence="2">VOC family protein</fullName>
    </submittedName>
</protein>
<dbReference type="CDD" id="cd06587">
    <property type="entry name" value="VOC"/>
    <property type="match status" value="1"/>
</dbReference>
<evidence type="ECO:0000313" key="2">
    <source>
        <dbReference type="EMBL" id="GAA3115154.1"/>
    </source>
</evidence>
<accession>A0ABP6MJX5</accession>
<dbReference type="RefSeq" id="WP_344522508.1">
    <property type="nucleotide sequence ID" value="NZ_BAAAUG010000074.1"/>
</dbReference>
<dbReference type="Proteomes" id="UP001501637">
    <property type="component" value="Unassembled WGS sequence"/>
</dbReference>
<reference evidence="3" key="1">
    <citation type="journal article" date="2019" name="Int. J. Syst. Evol. Microbiol.">
        <title>The Global Catalogue of Microorganisms (GCM) 10K type strain sequencing project: providing services to taxonomists for standard genome sequencing and annotation.</title>
        <authorList>
            <consortium name="The Broad Institute Genomics Platform"/>
            <consortium name="The Broad Institute Genome Sequencing Center for Infectious Disease"/>
            <person name="Wu L."/>
            <person name="Ma J."/>
        </authorList>
    </citation>
    <scope>NUCLEOTIDE SEQUENCE [LARGE SCALE GENOMIC DNA]</scope>
    <source>
        <strain evidence="3">JCM 9092</strain>
    </source>
</reference>
<name>A0ABP6MJX5_9ACTN</name>